<comment type="caution">
    <text evidence="1">The sequence shown here is derived from an EMBL/GenBank/DDBJ whole genome shotgun (WGS) entry which is preliminary data.</text>
</comment>
<evidence type="ECO:0000313" key="2">
    <source>
        <dbReference type="Proteomes" id="UP001212337"/>
    </source>
</evidence>
<proteinExistence type="predicted"/>
<dbReference type="Proteomes" id="UP001212337">
    <property type="component" value="Unassembled WGS sequence"/>
</dbReference>
<protein>
    <submittedName>
        <fullName evidence="1">Integrase</fullName>
    </submittedName>
</protein>
<sequence length="91" mass="10351">MSSQMLRNRWVEAHLKGAKQAVRDDNHEVAASIRQLQFRDIRPKAASEIGLEYASRLPGHPKEESQEKFIIGLGKLLDQQNNLNIATLLFL</sequence>
<reference evidence="1 2" key="1">
    <citation type="submission" date="2023-01" db="EMBL/GenBank/DDBJ databases">
        <title>Effects of deletion of Siderophore biosynthase gene in Pseudomonas fragi on quorum sensing and spoliage ability.</title>
        <authorList>
            <person name="Cui F."/>
            <person name="Wang D."/>
            <person name="Liu J."/>
            <person name="Wang Q."/>
            <person name="Li T."/>
            <person name="Li J."/>
        </authorList>
    </citation>
    <scope>NUCLEOTIDE SEQUENCE [LARGE SCALE GENOMIC DNA]</scope>
    <source>
        <strain evidence="1 2">MS-10</strain>
    </source>
</reference>
<keyword evidence="2" id="KW-1185">Reference proteome</keyword>
<evidence type="ECO:0000313" key="1">
    <source>
        <dbReference type="EMBL" id="MDA7023376.1"/>
    </source>
</evidence>
<dbReference type="EMBL" id="JAQJVI010000022">
    <property type="protein sequence ID" value="MDA7023376.1"/>
    <property type="molecule type" value="Genomic_DNA"/>
</dbReference>
<gene>
    <name evidence="1" type="ORF">PI499_16055</name>
</gene>
<accession>A0ABT4WW67</accession>
<name>A0ABT4WW67_PSEFR</name>
<dbReference type="RefSeq" id="WP_138738927.1">
    <property type="nucleotide sequence ID" value="NZ_JAQJVI010000022.1"/>
</dbReference>
<organism evidence="1 2">
    <name type="scientific">Pseudomonas fragi</name>
    <dbReference type="NCBI Taxonomy" id="296"/>
    <lineage>
        <taxon>Bacteria</taxon>
        <taxon>Pseudomonadati</taxon>
        <taxon>Pseudomonadota</taxon>
        <taxon>Gammaproteobacteria</taxon>
        <taxon>Pseudomonadales</taxon>
        <taxon>Pseudomonadaceae</taxon>
        <taxon>Pseudomonas</taxon>
    </lineage>
</organism>